<dbReference type="InterPro" id="IPR050834">
    <property type="entry name" value="Glycosyltransf_2"/>
</dbReference>
<gene>
    <name evidence="2" type="ORF">ACFQ2O_22545</name>
</gene>
<feature type="domain" description="Glycosyltransferase 2-like" evidence="1">
    <location>
        <begin position="2"/>
        <end position="109"/>
    </location>
</feature>
<feature type="non-terminal residue" evidence="2">
    <location>
        <position position="1"/>
    </location>
</feature>
<dbReference type="InterPro" id="IPR001173">
    <property type="entry name" value="Glyco_trans_2-like"/>
</dbReference>
<evidence type="ECO:0000313" key="2">
    <source>
        <dbReference type="EMBL" id="MFD1188932.1"/>
    </source>
</evidence>
<dbReference type="EMBL" id="JBHTLD010000571">
    <property type="protein sequence ID" value="MFD1188932.1"/>
    <property type="molecule type" value="Genomic_DNA"/>
</dbReference>
<dbReference type="InterPro" id="IPR029044">
    <property type="entry name" value="Nucleotide-diphossugar_trans"/>
</dbReference>
<keyword evidence="3" id="KW-1185">Reference proteome</keyword>
<sequence>QNLELIISDDCSTDATVQICERWLKINNSRFKRVRLITSQINTGIAPNFNRGVAAAEGKWIKTIAGDDALFPYTIEKYISYISDHPDSMFLHSNIATYKDKFTEENRRPLKESNKYKINSKGVTADEQYEVLLRRCRVRAATVMIKKTVFNLVGNFDENYPLWEDRPMLLKIT</sequence>
<dbReference type="PANTHER" id="PTHR43685">
    <property type="entry name" value="GLYCOSYLTRANSFERASE"/>
    <property type="match status" value="1"/>
</dbReference>
<dbReference type="RefSeq" id="WP_377533299.1">
    <property type="nucleotide sequence ID" value="NZ_JBHTLD010000571.1"/>
</dbReference>
<dbReference type="Pfam" id="PF00535">
    <property type="entry name" value="Glycos_transf_2"/>
    <property type="match status" value="1"/>
</dbReference>
<dbReference type="Proteomes" id="UP001597094">
    <property type="component" value="Unassembled WGS sequence"/>
</dbReference>
<reference evidence="3" key="1">
    <citation type="journal article" date="2019" name="Int. J. Syst. Evol. Microbiol.">
        <title>The Global Catalogue of Microorganisms (GCM) 10K type strain sequencing project: providing services to taxonomists for standard genome sequencing and annotation.</title>
        <authorList>
            <consortium name="The Broad Institute Genomics Platform"/>
            <consortium name="The Broad Institute Genome Sequencing Center for Infectious Disease"/>
            <person name="Wu L."/>
            <person name="Ma J."/>
        </authorList>
    </citation>
    <scope>NUCLEOTIDE SEQUENCE [LARGE SCALE GENOMIC DNA]</scope>
    <source>
        <strain evidence="3">JCM 31319</strain>
    </source>
</reference>
<feature type="non-terminal residue" evidence="2">
    <location>
        <position position="173"/>
    </location>
</feature>
<accession>A0ABW3SVM5</accession>
<proteinExistence type="predicted"/>
<dbReference type="Gene3D" id="3.90.550.10">
    <property type="entry name" value="Spore Coat Polysaccharide Biosynthesis Protein SpsA, Chain A"/>
    <property type="match status" value="1"/>
</dbReference>
<evidence type="ECO:0000313" key="3">
    <source>
        <dbReference type="Proteomes" id="UP001597094"/>
    </source>
</evidence>
<evidence type="ECO:0000259" key="1">
    <source>
        <dbReference type="Pfam" id="PF00535"/>
    </source>
</evidence>
<comment type="caution">
    <text evidence="2">The sequence shown here is derived from an EMBL/GenBank/DDBJ whole genome shotgun (WGS) entry which is preliminary data.</text>
</comment>
<protein>
    <submittedName>
        <fullName evidence="2">Glycosyltransferase family 2 protein</fullName>
    </submittedName>
</protein>
<organism evidence="2 3">
    <name type="scientific">Pontibacter rugosus</name>
    <dbReference type="NCBI Taxonomy" id="1745966"/>
    <lineage>
        <taxon>Bacteria</taxon>
        <taxon>Pseudomonadati</taxon>
        <taxon>Bacteroidota</taxon>
        <taxon>Cytophagia</taxon>
        <taxon>Cytophagales</taxon>
        <taxon>Hymenobacteraceae</taxon>
        <taxon>Pontibacter</taxon>
    </lineage>
</organism>
<dbReference type="SUPFAM" id="SSF53448">
    <property type="entry name" value="Nucleotide-diphospho-sugar transferases"/>
    <property type="match status" value="1"/>
</dbReference>
<dbReference type="PANTHER" id="PTHR43685:SF2">
    <property type="entry name" value="GLYCOSYLTRANSFERASE 2-LIKE DOMAIN-CONTAINING PROTEIN"/>
    <property type="match status" value="1"/>
</dbReference>
<name>A0ABW3SVM5_9BACT</name>